<reference evidence="2" key="1">
    <citation type="submission" date="2020-11" db="EMBL/GenBank/DDBJ databases">
        <authorList>
            <person name="Tran Van P."/>
        </authorList>
    </citation>
    <scope>NUCLEOTIDE SEQUENCE</scope>
</reference>
<accession>A0A7R8VPE4</accession>
<dbReference type="InterPro" id="IPR011701">
    <property type="entry name" value="MFS"/>
</dbReference>
<sequence length="402" mass="45059">MDFVRVHFKLLDAMWALLMESLDCPKRHRMDFPGLGAYAACMSINFSSVNTFGLPPLGASMIFPATEKEKEAIGDDHETQYPLIVRPKIEITTVSENVELQNTPPTIGKRPLMPRIMSNPQMARITSTPNMPRITSTTSMSAAARRRKESVISNISSMDFTGSSFHIHTPVDSDNEDDEENKHNNNIKGKTKKKSYWRRFVTFMDLDLLKDLSYLNILFGLSVFYVAELNFKMIVPFFFANLGYNKVETAFFLSMTAIADVAARVILPPICDRVKIRRRTLFMVAAIFLGISRSAQQVSYVPLMVALVSNGFLRGAALINFTLTISEHCSLEKLPAAFGLHMVAKGLFIVAIGPLIGVIRDVTGSYAACIHSQTVLVYTCCIAWGIEYLFVFLRSKKKQEHS</sequence>
<feature type="transmembrane region" description="Helical" evidence="1">
    <location>
        <begin position="376"/>
        <end position="393"/>
    </location>
</feature>
<feature type="transmembrane region" description="Helical" evidence="1">
    <location>
        <begin position="279"/>
        <end position="295"/>
    </location>
</feature>
<dbReference type="PANTHER" id="PTHR11360">
    <property type="entry name" value="MONOCARBOXYLATE TRANSPORTER"/>
    <property type="match status" value="1"/>
</dbReference>
<proteinExistence type="predicted"/>
<dbReference type="InterPro" id="IPR036259">
    <property type="entry name" value="MFS_trans_sf"/>
</dbReference>
<evidence type="ECO:0000313" key="2">
    <source>
        <dbReference type="EMBL" id="CAD7200178.1"/>
    </source>
</evidence>
<dbReference type="FunFam" id="1.20.1250.20:FF:000437">
    <property type="entry name" value="Blast:Monocarboxylate transporter 4"/>
    <property type="match status" value="1"/>
</dbReference>
<feature type="transmembrane region" description="Helical" evidence="1">
    <location>
        <begin position="335"/>
        <end position="356"/>
    </location>
</feature>
<protein>
    <submittedName>
        <fullName evidence="2">Uncharacterized protein</fullName>
    </submittedName>
</protein>
<gene>
    <name evidence="2" type="ORF">TDIB3V08_LOCUS6405</name>
</gene>
<keyword evidence="1" id="KW-0812">Transmembrane</keyword>
<keyword evidence="1" id="KW-0472">Membrane</keyword>
<dbReference type="Pfam" id="PF07690">
    <property type="entry name" value="MFS_1"/>
    <property type="match status" value="1"/>
</dbReference>
<feature type="transmembrane region" description="Helical" evidence="1">
    <location>
        <begin position="208"/>
        <end position="227"/>
    </location>
</feature>
<dbReference type="EMBL" id="OA567310">
    <property type="protein sequence ID" value="CAD7200178.1"/>
    <property type="molecule type" value="Genomic_DNA"/>
</dbReference>
<organism evidence="2">
    <name type="scientific">Timema douglasi</name>
    <name type="common">Walking stick</name>
    <dbReference type="NCBI Taxonomy" id="61478"/>
    <lineage>
        <taxon>Eukaryota</taxon>
        <taxon>Metazoa</taxon>
        <taxon>Ecdysozoa</taxon>
        <taxon>Arthropoda</taxon>
        <taxon>Hexapoda</taxon>
        <taxon>Insecta</taxon>
        <taxon>Pterygota</taxon>
        <taxon>Neoptera</taxon>
        <taxon>Polyneoptera</taxon>
        <taxon>Phasmatodea</taxon>
        <taxon>Timematodea</taxon>
        <taxon>Timematoidea</taxon>
        <taxon>Timematidae</taxon>
        <taxon>Timema</taxon>
    </lineage>
</organism>
<dbReference type="InterPro" id="IPR050327">
    <property type="entry name" value="Proton-linked_MCT"/>
</dbReference>
<dbReference type="Gene3D" id="1.20.1250.20">
    <property type="entry name" value="MFS general substrate transporter like domains"/>
    <property type="match status" value="1"/>
</dbReference>
<name>A0A7R8VPE4_TIMDO</name>
<keyword evidence="1" id="KW-1133">Transmembrane helix</keyword>
<evidence type="ECO:0000256" key="1">
    <source>
        <dbReference type="SAM" id="Phobius"/>
    </source>
</evidence>
<dbReference type="GO" id="GO:0008028">
    <property type="term" value="F:monocarboxylic acid transmembrane transporter activity"/>
    <property type="evidence" value="ECO:0007669"/>
    <property type="project" value="TreeGrafter"/>
</dbReference>
<dbReference type="PANTHER" id="PTHR11360:SF163">
    <property type="entry name" value="MONOCARBOXYLATE TRANSPORTER 9-LIKE PROTEIN"/>
    <property type="match status" value="1"/>
</dbReference>
<feature type="transmembrane region" description="Helical" evidence="1">
    <location>
        <begin position="247"/>
        <end position="267"/>
    </location>
</feature>
<dbReference type="AlphaFoldDB" id="A0A7R8VPE4"/>
<dbReference type="SUPFAM" id="SSF103473">
    <property type="entry name" value="MFS general substrate transporter"/>
    <property type="match status" value="1"/>
</dbReference>
<feature type="transmembrane region" description="Helical" evidence="1">
    <location>
        <begin position="301"/>
        <end position="323"/>
    </location>
</feature>